<dbReference type="GO" id="GO:0016491">
    <property type="term" value="F:oxidoreductase activity"/>
    <property type="evidence" value="ECO:0007669"/>
    <property type="project" value="UniProtKB-KW"/>
</dbReference>
<sequence length="272" mass="30030">MSKDKTVLITGASSGIGEAVAKQYANANYQVYACGRNKQRLQSLAEYHKNIKPLAFDLSEHEQLPVIASRLPTIDIAIFNAGHCEYIDNVVNFDADLFKRVINVNLINLAYCIKFFLPKLTKQGRLAIVSSSVTLLPFTRAQAYGASKAGVDYLAQSLAVDIAASPALQGISVTLVQPGFVKTPLTDKNTFAMPCLMPVEQAAQRMIKGIAKRQAVVRFPKRFIWLMQCLSWLPSTWWQALASKMAKAHQTQINNNKANKQAAQPALKDDEC</sequence>
<organism evidence="4 5">
    <name type="scientific">Saccharobesus litoralis</name>
    <dbReference type="NCBI Taxonomy" id="2172099"/>
    <lineage>
        <taxon>Bacteria</taxon>
        <taxon>Pseudomonadati</taxon>
        <taxon>Pseudomonadota</taxon>
        <taxon>Gammaproteobacteria</taxon>
        <taxon>Alteromonadales</taxon>
        <taxon>Alteromonadaceae</taxon>
        <taxon>Saccharobesus</taxon>
    </lineage>
</organism>
<proteinExistence type="inferred from homology"/>
<keyword evidence="2" id="KW-0560">Oxidoreductase</keyword>
<dbReference type="EMBL" id="CP026604">
    <property type="protein sequence ID" value="AWB65408.1"/>
    <property type="molecule type" value="Genomic_DNA"/>
</dbReference>
<evidence type="ECO:0000256" key="2">
    <source>
        <dbReference type="ARBA" id="ARBA00023002"/>
    </source>
</evidence>
<protein>
    <submittedName>
        <fullName evidence="4">Short-chain dehydrogenase</fullName>
    </submittedName>
</protein>
<dbReference type="KEGG" id="cate:C2869_02685"/>
<dbReference type="InterPro" id="IPR036291">
    <property type="entry name" value="NAD(P)-bd_dom_sf"/>
</dbReference>
<accession>A0A2S0VMG5</accession>
<evidence type="ECO:0000313" key="4">
    <source>
        <dbReference type="EMBL" id="AWB65408.1"/>
    </source>
</evidence>
<evidence type="ECO:0000313" key="5">
    <source>
        <dbReference type="Proteomes" id="UP000244441"/>
    </source>
</evidence>
<dbReference type="Pfam" id="PF00106">
    <property type="entry name" value="adh_short"/>
    <property type="match status" value="1"/>
</dbReference>
<dbReference type="PRINTS" id="PR00081">
    <property type="entry name" value="GDHRDH"/>
</dbReference>
<dbReference type="PRINTS" id="PR00080">
    <property type="entry name" value="SDRFAMILY"/>
</dbReference>
<evidence type="ECO:0000256" key="3">
    <source>
        <dbReference type="RuleBase" id="RU000363"/>
    </source>
</evidence>
<dbReference type="Proteomes" id="UP000244441">
    <property type="component" value="Chromosome"/>
</dbReference>
<dbReference type="PANTHER" id="PTHR44196">
    <property type="entry name" value="DEHYDROGENASE/REDUCTASE SDR FAMILY MEMBER 7B"/>
    <property type="match status" value="1"/>
</dbReference>
<dbReference type="PANTHER" id="PTHR44196:SF1">
    <property type="entry name" value="DEHYDROGENASE_REDUCTASE SDR FAMILY MEMBER 7B"/>
    <property type="match status" value="1"/>
</dbReference>
<comment type="similarity">
    <text evidence="1 3">Belongs to the short-chain dehydrogenases/reductases (SDR) family.</text>
</comment>
<dbReference type="InterPro" id="IPR020904">
    <property type="entry name" value="Sc_DH/Rdtase_CS"/>
</dbReference>
<dbReference type="RefSeq" id="WP_108601485.1">
    <property type="nucleotide sequence ID" value="NZ_CP026604.1"/>
</dbReference>
<dbReference type="InterPro" id="IPR002347">
    <property type="entry name" value="SDR_fam"/>
</dbReference>
<dbReference type="AlphaFoldDB" id="A0A2S0VMG5"/>
<reference evidence="4 5" key="1">
    <citation type="submission" date="2018-01" db="EMBL/GenBank/DDBJ databases">
        <title>Genome sequence of a Cantenovulum-like bacteria.</title>
        <authorList>
            <person name="Tan W.R."/>
            <person name="Lau N.-S."/>
            <person name="Go F."/>
            <person name="Amirul A.-A.A."/>
        </authorList>
    </citation>
    <scope>NUCLEOTIDE SEQUENCE [LARGE SCALE GENOMIC DNA]</scope>
    <source>
        <strain evidence="4 5">CCB-QB4</strain>
    </source>
</reference>
<gene>
    <name evidence="4" type="ORF">C2869_02685</name>
</gene>
<dbReference type="SUPFAM" id="SSF51735">
    <property type="entry name" value="NAD(P)-binding Rossmann-fold domains"/>
    <property type="match status" value="1"/>
</dbReference>
<keyword evidence="5" id="KW-1185">Reference proteome</keyword>
<dbReference type="OrthoDB" id="335726at2"/>
<name>A0A2S0VMG5_9ALTE</name>
<dbReference type="Gene3D" id="3.40.50.720">
    <property type="entry name" value="NAD(P)-binding Rossmann-like Domain"/>
    <property type="match status" value="1"/>
</dbReference>
<dbReference type="PROSITE" id="PS00061">
    <property type="entry name" value="ADH_SHORT"/>
    <property type="match status" value="1"/>
</dbReference>
<evidence type="ECO:0000256" key="1">
    <source>
        <dbReference type="ARBA" id="ARBA00006484"/>
    </source>
</evidence>
<dbReference type="GO" id="GO:0016020">
    <property type="term" value="C:membrane"/>
    <property type="evidence" value="ECO:0007669"/>
    <property type="project" value="TreeGrafter"/>
</dbReference>